<evidence type="ECO:0000313" key="3">
    <source>
        <dbReference type="Ensembl" id="ENSMCSP00000009576.1"/>
    </source>
</evidence>
<evidence type="ECO:0000313" key="4">
    <source>
        <dbReference type="Proteomes" id="UP000694560"/>
    </source>
</evidence>
<sequence>PSFMYSGNYQSIFRSAGLVTSVCQKREYGSGRSVVRRLGTILSLEPYPRPYFQVSNLLSYVCFTCLRFLVS</sequence>
<dbReference type="GO" id="GO:0000266">
    <property type="term" value="P:mitochondrial fission"/>
    <property type="evidence" value="ECO:0007669"/>
    <property type="project" value="UniProtKB-UniRule"/>
</dbReference>
<proteinExistence type="inferred from homology"/>
<name>A0A8C5TNF9_9PASS</name>
<protein>
    <recommendedName>
        <fullName evidence="2">Mitochondrial fission regulator</fullName>
    </recommendedName>
</protein>
<dbReference type="GO" id="GO:0009060">
    <property type="term" value="P:aerobic respiration"/>
    <property type="evidence" value="ECO:0007669"/>
    <property type="project" value="UniProtKB-UniRule"/>
</dbReference>
<dbReference type="Ensembl" id="ENSMCST00000009813.1">
    <property type="protein sequence ID" value="ENSMCSP00000009576.1"/>
    <property type="gene ID" value="ENSMCSG00000006782.1"/>
</dbReference>
<keyword evidence="4" id="KW-1185">Reference proteome</keyword>
<reference evidence="3" key="1">
    <citation type="submission" date="2025-08" db="UniProtKB">
        <authorList>
            <consortium name="Ensembl"/>
        </authorList>
    </citation>
    <scope>IDENTIFICATION</scope>
</reference>
<evidence type="ECO:0000256" key="1">
    <source>
        <dbReference type="ARBA" id="ARBA00005807"/>
    </source>
</evidence>
<dbReference type="Pfam" id="PF05308">
    <property type="entry name" value="Mito_fiss_reg"/>
    <property type="match status" value="1"/>
</dbReference>
<organism evidence="3 4">
    <name type="scientific">Malurus cyaneus samueli</name>
    <dbReference type="NCBI Taxonomy" id="2593467"/>
    <lineage>
        <taxon>Eukaryota</taxon>
        <taxon>Metazoa</taxon>
        <taxon>Chordata</taxon>
        <taxon>Craniata</taxon>
        <taxon>Vertebrata</taxon>
        <taxon>Euteleostomi</taxon>
        <taxon>Archelosauria</taxon>
        <taxon>Archosauria</taxon>
        <taxon>Dinosauria</taxon>
        <taxon>Saurischia</taxon>
        <taxon>Theropoda</taxon>
        <taxon>Coelurosauria</taxon>
        <taxon>Aves</taxon>
        <taxon>Neognathae</taxon>
        <taxon>Neoaves</taxon>
        <taxon>Telluraves</taxon>
        <taxon>Australaves</taxon>
        <taxon>Passeriformes</taxon>
        <taxon>Meliphagoidea</taxon>
        <taxon>Maluridae</taxon>
        <taxon>Malurus</taxon>
    </lineage>
</organism>
<keyword evidence="2" id="KW-0496">Mitochondrion</keyword>
<dbReference type="AlphaFoldDB" id="A0A8C5TNF9"/>
<dbReference type="GO" id="GO:0005739">
    <property type="term" value="C:mitochondrion"/>
    <property type="evidence" value="ECO:0007669"/>
    <property type="project" value="UniProtKB-SubCell"/>
</dbReference>
<dbReference type="InterPro" id="IPR007972">
    <property type="entry name" value="Mtfr1"/>
</dbReference>
<accession>A0A8C5TNF9</accession>
<reference evidence="3" key="2">
    <citation type="submission" date="2025-09" db="UniProtKB">
        <authorList>
            <consortium name="Ensembl"/>
        </authorList>
    </citation>
    <scope>IDENTIFICATION</scope>
</reference>
<dbReference type="OrthoDB" id="2133332at2759"/>
<dbReference type="Proteomes" id="UP000694560">
    <property type="component" value="Unplaced"/>
</dbReference>
<evidence type="ECO:0000256" key="2">
    <source>
        <dbReference type="RuleBase" id="RU369053"/>
    </source>
</evidence>
<comment type="subcellular location">
    <subcellularLocation>
        <location evidence="2">Mitochondrion</location>
    </subcellularLocation>
</comment>
<comment type="similarity">
    <text evidence="1 2">Belongs to the MTFR1 family.</text>
</comment>
<comment type="function">
    <text evidence="2">Plays a role in mitochondrial aerobic respiration. Regulates mitochondrial organization and fission.</text>
</comment>